<reference evidence="12" key="1">
    <citation type="submission" date="2016-01" db="EMBL/GenBank/DDBJ databases">
        <authorList>
            <person name="Mitreva M."/>
            <person name="Pepin K.H."/>
            <person name="Mihindukulasuriya K.A."/>
            <person name="Fulton R."/>
            <person name="Fronick C."/>
            <person name="O'Laughlin M."/>
            <person name="Miner T."/>
            <person name="Herter B."/>
            <person name="Rosa B.A."/>
            <person name="Cordes M."/>
            <person name="Tomlinson C."/>
            <person name="Wollam A."/>
            <person name="Palsikar V.B."/>
            <person name="Mardis E.R."/>
            <person name="Wilson R.K."/>
        </authorList>
    </citation>
    <scope>NUCLEOTIDE SEQUENCE [LARGE SCALE GENOMIC DNA]</scope>
    <source>
        <strain evidence="12">DNF01167</strain>
    </source>
</reference>
<feature type="binding site" evidence="8">
    <location>
        <position position="14"/>
    </location>
    <ligand>
        <name>tRNA</name>
        <dbReference type="ChEBI" id="CHEBI:17843"/>
    </ligand>
</feature>
<feature type="binding site" evidence="8">
    <location>
        <position position="64"/>
    </location>
    <ligand>
        <name>tRNA</name>
        <dbReference type="ChEBI" id="CHEBI:17843"/>
    </ligand>
</feature>
<dbReference type="GO" id="GO:0072344">
    <property type="term" value="P:rescue of stalled ribosome"/>
    <property type="evidence" value="ECO:0007669"/>
    <property type="project" value="UniProtKB-UniRule"/>
</dbReference>
<dbReference type="InterPro" id="IPR036416">
    <property type="entry name" value="Pept_tRNA_hydro_sf"/>
</dbReference>
<dbReference type="STRING" id="1379.HMPREF3186_00538"/>
<keyword evidence="8" id="KW-0963">Cytoplasm</keyword>
<feature type="site" description="Stabilizes the basic form of H active site to accept a proton" evidence="8">
    <location>
        <position position="91"/>
    </location>
</feature>
<dbReference type="OrthoDB" id="9800507at2"/>
<dbReference type="EMBL" id="LSDC01000030">
    <property type="protein sequence ID" value="KXB61972.1"/>
    <property type="molecule type" value="Genomic_DNA"/>
</dbReference>
<dbReference type="InterPro" id="IPR001328">
    <property type="entry name" value="Pept_tRNA_hydro"/>
</dbReference>
<dbReference type="FunFam" id="3.40.50.1470:FF:000001">
    <property type="entry name" value="Peptidyl-tRNA hydrolase"/>
    <property type="match status" value="1"/>
</dbReference>
<dbReference type="PATRIC" id="fig|1379.3.peg.535"/>
<dbReference type="GO" id="GO:0000049">
    <property type="term" value="F:tRNA binding"/>
    <property type="evidence" value="ECO:0007669"/>
    <property type="project" value="UniProtKB-UniRule"/>
</dbReference>
<feature type="binding site" evidence="8">
    <location>
        <position position="66"/>
    </location>
    <ligand>
        <name>tRNA</name>
        <dbReference type="ChEBI" id="CHEBI:17843"/>
    </ligand>
</feature>
<comment type="subunit">
    <text evidence="8">Monomer.</text>
</comment>
<dbReference type="EC" id="3.1.1.29" evidence="1 8"/>
<name>A0A134A2S6_9BACL</name>
<dbReference type="PROSITE" id="PS01195">
    <property type="entry name" value="PEPT_TRNA_HYDROL_1"/>
    <property type="match status" value="1"/>
</dbReference>
<dbReference type="NCBIfam" id="TIGR00447">
    <property type="entry name" value="pth"/>
    <property type="match status" value="1"/>
</dbReference>
<evidence type="ECO:0000256" key="10">
    <source>
        <dbReference type="RuleBase" id="RU004320"/>
    </source>
</evidence>
<comment type="function">
    <text evidence="8">Hydrolyzes ribosome-free peptidyl-tRNAs (with 1 or more amino acids incorporated), which drop off the ribosome during protein synthesis, or as a result of ribosome stalling.</text>
</comment>
<feature type="active site" description="Proton acceptor" evidence="8">
    <location>
        <position position="19"/>
    </location>
</feature>
<evidence type="ECO:0000256" key="3">
    <source>
        <dbReference type="ARBA" id="ARBA00022801"/>
    </source>
</evidence>
<keyword evidence="2 8" id="KW-0820">tRNA-binding</keyword>
<dbReference type="GO" id="GO:0006515">
    <property type="term" value="P:protein quality control for misfolded or incompletely synthesized proteins"/>
    <property type="evidence" value="ECO:0007669"/>
    <property type="project" value="UniProtKB-UniRule"/>
</dbReference>
<dbReference type="Gene3D" id="3.40.50.1470">
    <property type="entry name" value="Peptidyl-tRNA hydrolase"/>
    <property type="match status" value="1"/>
</dbReference>
<evidence type="ECO:0000256" key="1">
    <source>
        <dbReference type="ARBA" id="ARBA00013260"/>
    </source>
</evidence>
<evidence type="ECO:0000256" key="9">
    <source>
        <dbReference type="RuleBase" id="RU000673"/>
    </source>
</evidence>
<keyword evidence="3 8" id="KW-0378">Hydrolase</keyword>
<dbReference type="Pfam" id="PF01195">
    <property type="entry name" value="Pept_tRNA_hydro"/>
    <property type="match status" value="1"/>
</dbReference>
<gene>
    <name evidence="8" type="primary">pth</name>
    <name evidence="11" type="ORF">HMPREF3186_00538</name>
</gene>
<accession>A0A134A2S6</accession>
<dbReference type="GO" id="GO:0004045">
    <property type="term" value="F:peptidyl-tRNA hydrolase activity"/>
    <property type="evidence" value="ECO:0007669"/>
    <property type="project" value="UniProtKB-UniRule"/>
</dbReference>
<evidence type="ECO:0000313" key="12">
    <source>
        <dbReference type="Proteomes" id="UP000070355"/>
    </source>
</evidence>
<feature type="site" description="Discriminates between blocked and unblocked aminoacyl-tRNA" evidence="8">
    <location>
        <position position="9"/>
    </location>
</feature>
<dbReference type="PANTHER" id="PTHR17224">
    <property type="entry name" value="PEPTIDYL-TRNA HYDROLASE"/>
    <property type="match status" value="1"/>
</dbReference>
<dbReference type="PANTHER" id="PTHR17224:SF1">
    <property type="entry name" value="PEPTIDYL-TRNA HYDROLASE"/>
    <property type="match status" value="1"/>
</dbReference>
<dbReference type="AlphaFoldDB" id="A0A134A2S6"/>
<sequence>MKLIVGLGNPGKQYENTRHNIGFMVLDELAKSWNVSFDKTKFNAEYAMTYHNGIKYLLIKPTTYMNLSGEAVGKFYDYFEIDIEDILIIYDDLDTKTSNFKLKAKGSSGGHNGIKSIISHLGTEKFNRLKIGIDRPTPPMKVVDYVLGRFSKDEMIEIEKIYSKSINCIEDFSKMNFVDLMNKYN</sequence>
<comment type="subcellular location">
    <subcellularLocation>
        <location evidence="8">Cytoplasm</location>
    </subcellularLocation>
</comment>
<protein>
    <recommendedName>
        <fullName evidence="7 8">Peptidyl-tRNA hydrolase</fullName>
        <shortName evidence="8">Pth</shortName>
        <ecNumber evidence="1 8">3.1.1.29</ecNumber>
    </recommendedName>
</protein>
<dbReference type="CDD" id="cd00462">
    <property type="entry name" value="PTH"/>
    <property type="match status" value="1"/>
</dbReference>
<comment type="similarity">
    <text evidence="5 8 10">Belongs to the PTH family.</text>
</comment>
<dbReference type="GO" id="GO:0005737">
    <property type="term" value="C:cytoplasm"/>
    <property type="evidence" value="ECO:0007669"/>
    <property type="project" value="UniProtKB-SubCell"/>
</dbReference>
<feature type="binding site" evidence="8">
    <location>
        <position position="112"/>
    </location>
    <ligand>
        <name>tRNA</name>
        <dbReference type="ChEBI" id="CHEBI:17843"/>
    </ligand>
</feature>
<organism evidence="11 12">
    <name type="scientific">Gemella haemolysans</name>
    <dbReference type="NCBI Taxonomy" id="1379"/>
    <lineage>
        <taxon>Bacteria</taxon>
        <taxon>Bacillati</taxon>
        <taxon>Bacillota</taxon>
        <taxon>Bacilli</taxon>
        <taxon>Bacillales</taxon>
        <taxon>Gemellaceae</taxon>
        <taxon>Gemella</taxon>
    </lineage>
</organism>
<dbReference type="HAMAP" id="MF_00083">
    <property type="entry name" value="Pept_tRNA_hydro_bact"/>
    <property type="match status" value="1"/>
</dbReference>
<evidence type="ECO:0000256" key="5">
    <source>
        <dbReference type="ARBA" id="ARBA00038063"/>
    </source>
</evidence>
<dbReference type="SUPFAM" id="SSF53178">
    <property type="entry name" value="Peptidyl-tRNA hydrolase-like"/>
    <property type="match status" value="1"/>
</dbReference>
<comment type="catalytic activity">
    <reaction evidence="6 8 9">
        <text>an N-acyl-L-alpha-aminoacyl-tRNA + H2O = an N-acyl-L-amino acid + a tRNA + H(+)</text>
        <dbReference type="Rhea" id="RHEA:54448"/>
        <dbReference type="Rhea" id="RHEA-COMP:10123"/>
        <dbReference type="Rhea" id="RHEA-COMP:13883"/>
        <dbReference type="ChEBI" id="CHEBI:15377"/>
        <dbReference type="ChEBI" id="CHEBI:15378"/>
        <dbReference type="ChEBI" id="CHEBI:59874"/>
        <dbReference type="ChEBI" id="CHEBI:78442"/>
        <dbReference type="ChEBI" id="CHEBI:138191"/>
        <dbReference type="EC" id="3.1.1.29"/>
    </reaction>
</comment>
<evidence type="ECO:0000256" key="4">
    <source>
        <dbReference type="ARBA" id="ARBA00022884"/>
    </source>
</evidence>
<comment type="caution">
    <text evidence="11">The sequence shown here is derived from an EMBL/GenBank/DDBJ whole genome shotgun (WGS) entry which is preliminary data.</text>
</comment>
<evidence type="ECO:0000313" key="11">
    <source>
        <dbReference type="EMBL" id="KXB61972.1"/>
    </source>
</evidence>
<evidence type="ECO:0000256" key="8">
    <source>
        <dbReference type="HAMAP-Rule" id="MF_00083"/>
    </source>
</evidence>
<keyword evidence="4 8" id="KW-0694">RNA-binding</keyword>
<evidence type="ECO:0000256" key="7">
    <source>
        <dbReference type="ARBA" id="ARBA00050038"/>
    </source>
</evidence>
<dbReference type="PROSITE" id="PS01196">
    <property type="entry name" value="PEPT_TRNA_HYDROL_2"/>
    <property type="match status" value="1"/>
</dbReference>
<proteinExistence type="inferred from homology"/>
<comment type="function">
    <text evidence="8">Catalyzes the release of premature peptidyl moieties from peptidyl-tRNA molecules trapped in stalled 50S ribosomal subunits, and thus maintains levels of free tRNAs and 50S ribosomes.</text>
</comment>
<dbReference type="Proteomes" id="UP000070355">
    <property type="component" value="Unassembled WGS sequence"/>
</dbReference>
<evidence type="ECO:0000256" key="6">
    <source>
        <dbReference type="ARBA" id="ARBA00048707"/>
    </source>
</evidence>
<dbReference type="RefSeq" id="WP_060913810.1">
    <property type="nucleotide sequence ID" value="NZ_KQ959936.1"/>
</dbReference>
<evidence type="ECO:0000256" key="2">
    <source>
        <dbReference type="ARBA" id="ARBA00022555"/>
    </source>
</evidence>
<dbReference type="InterPro" id="IPR018171">
    <property type="entry name" value="Pept_tRNA_hydro_CS"/>
</dbReference>